<dbReference type="Proteomes" id="UP001163835">
    <property type="component" value="Unassembled WGS sequence"/>
</dbReference>
<proteinExistence type="predicted"/>
<keyword evidence="2" id="KW-1185">Reference proteome</keyword>
<evidence type="ECO:0000313" key="2">
    <source>
        <dbReference type="Proteomes" id="UP001163835"/>
    </source>
</evidence>
<evidence type="ECO:0000313" key="1">
    <source>
        <dbReference type="EMBL" id="KAJ3804174.1"/>
    </source>
</evidence>
<gene>
    <name evidence="1" type="ORF">F5876DRAFT_83633</name>
</gene>
<dbReference type="EMBL" id="MU796229">
    <property type="protein sequence ID" value="KAJ3804174.1"/>
    <property type="molecule type" value="Genomic_DNA"/>
</dbReference>
<accession>A0ACC1THC8</accession>
<protein>
    <submittedName>
        <fullName evidence="1">Uncharacterized protein</fullName>
    </submittedName>
</protein>
<organism evidence="1 2">
    <name type="scientific">Lentinula aff. lateritia</name>
    <dbReference type="NCBI Taxonomy" id="2804960"/>
    <lineage>
        <taxon>Eukaryota</taxon>
        <taxon>Fungi</taxon>
        <taxon>Dikarya</taxon>
        <taxon>Basidiomycota</taxon>
        <taxon>Agaricomycotina</taxon>
        <taxon>Agaricomycetes</taxon>
        <taxon>Agaricomycetidae</taxon>
        <taxon>Agaricales</taxon>
        <taxon>Marasmiineae</taxon>
        <taxon>Omphalotaceae</taxon>
        <taxon>Lentinula</taxon>
    </lineage>
</organism>
<sequence>MGNKKNAKRRQSGSRKNKKSTQEIEEDQLSSDESLTPDAPLRPPCPTPKPYHRGIPAYDACHSNLGAEIDDTTAARLLMSFSGVSPSESQATPARTHPIHPQSARQTSRLTVDEEVFSRVMHIPHDEMIAQRNFRDDMGEDNEEGVLLVPLRKSKAKTIATRVICDIRINDENVSRGQDIVPS</sequence>
<name>A0ACC1THC8_9AGAR</name>
<comment type="caution">
    <text evidence="1">The sequence shown here is derived from an EMBL/GenBank/DDBJ whole genome shotgun (WGS) entry which is preliminary data.</text>
</comment>
<reference evidence="1" key="1">
    <citation type="submission" date="2022-09" db="EMBL/GenBank/DDBJ databases">
        <title>A Global Phylogenomic Analysis of the Shiitake Genus Lentinula.</title>
        <authorList>
            <consortium name="DOE Joint Genome Institute"/>
            <person name="Sierra-Patev S."/>
            <person name="Min B."/>
            <person name="Naranjo-Ortiz M."/>
            <person name="Looney B."/>
            <person name="Konkel Z."/>
            <person name="Slot J.C."/>
            <person name="Sakamoto Y."/>
            <person name="Steenwyk J.L."/>
            <person name="Rokas A."/>
            <person name="Carro J."/>
            <person name="Camarero S."/>
            <person name="Ferreira P."/>
            <person name="Molpeceres G."/>
            <person name="Ruiz-Duenas F.J."/>
            <person name="Serrano A."/>
            <person name="Henrissat B."/>
            <person name="Drula E."/>
            <person name="Hughes K.W."/>
            <person name="Mata J.L."/>
            <person name="Ishikawa N.K."/>
            <person name="Vargas-Isla R."/>
            <person name="Ushijima S."/>
            <person name="Smith C.A."/>
            <person name="Ahrendt S."/>
            <person name="Andreopoulos W."/>
            <person name="He G."/>
            <person name="Labutti K."/>
            <person name="Lipzen A."/>
            <person name="Ng V."/>
            <person name="Riley R."/>
            <person name="Sandor L."/>
            <person name="Barry K."/>
            <person name="Martinez A.T."/>
            <person name="Xiao Y."/>
            <person name="Gibbons J.G."/>
            <person name="Terashima K."/>
            <person name="Grigoriev I.V."/>
            <person name="Hibbett D.S."/>
        </authorList>
    </citation>
    <scope>NUCLEOTIDE SEQUENCE</scope>
    <source>
        <strain evidence="1">TMI1499</strain>
    </source>
</reference>